<keyword evidence="4" id="KW-1133">Transmembrane helix</keyword>
<keyword evidence="4" id="KW-0472">Membrane</keyword>
<accession>A0ABS1HMT7</accession>
<dbReference type="Gene3D" id="1.10.287.950">
    <property type="entry name" value="Methyl-accepting chemotaxis protein"/>
    <property type="match status" value="1"/>
</dbReference>
<dbReference type="PANTHER" id="PTHR43531">
    <property type="entry name" value="PROTEIN ICFG"/>
    <property type="match status" value="1"/>
</dbReference>
<feature type="transmembrane region" description="Helical" evidence="4">
    <location>
        <begin position="59"/>
        <end position="78"/>
    </location>
</feature>
<dbReference type="SMART" id="SM00283">
    <property type="entry name" value="MA"/>
    <property type="match status" value="1"/>
</dbReference>
<dbReference type="PANTHER" id="PTHR43531:SF11">
    <property type="entry name" value="METHYL-ACCEPTING CHEMOTAXIS PROTEIN 3"/>
    <property type="match status" value="1"/>
</dbReference>
<keyword evidence="3" id="KW-0807">Transducer</keyword>
<protein>
    <recommendedName>
        <fullName evidence="9">Methyl-accepting chemotaxis protein</fullName>
    </recommendedName>
</protein>
<comment type="similarity">
    <text evidence="2">Belongs to the methyl-accepting chemotaxis (MCP) protein family.</text>
</comment>
<dbReference type="PROSITE" id="PS50885">
    <property type="entry name" value="HAMP"/>
    <property type="match status" value="1"/>
</dbReference>
<gene>
    <name evidence="7" type="ORF">JIV24_16645</name>
</gene>
<sequence length="371" mass="39886">MSELLVFGLILLANLPAVYFVFKLIFKKSFLLNVFFAVTVYVLVCLWFGFLAGQLGLKSALWIIPLLYAIGLPMYLLIKARTQKPLEQAIVNLKKVAEGDLSIQLNTSDKDNELGILTNALYKLVNNLRGIIREVSTNADNLVGASSQVSSASEQLSQGANEQASSLEEVSSTIEEISANISQNTENSKQTENVTVDANKSIKDVAKSSEATVAATQEIAEKITVINDISTQTNILALNAAVEAARAGEHGRGFAVVAAEVRKLAENSKKAAEEIVGLAQNSVELANGAGEVMDEVIPKIENTTNLVQEISAASNEQNNGASQVNNAIQQLNKVTQQTAASSEELATSAEELAVQAEQLREVISFFNTEKK</sequence>
<proteinExistence type="inferred from homology"/>
<evidence type="ECO:0008006" key="9">
    <source>
        <dbReference type="Google" id="ProtNLM"/>
    </source>
</evidence>
<feature type="transmembrane region" description="Helical" evidence="4">
    <location>
        <begin position="6"/>
        <end position="26"/>
    </location>
</feature>
<dbReference type="EMBL" id="JAENRR010000048">
    <property type="protein sequence ID" value="MBK3518978.1"/>
    <property type="molecule type" value="Genomic_DNA"/>
</dbReference>
<feature type="transmembrane region" description="Helical" evidence="4">
    <location>
        <begin position="33"/>
        <end position="53"/>
    </location>
</feature>
<dbReference type="InterPro" id="IPR004089">
    <property type="entry name" value="MCPsignal_dom"/>
</dbReference>
<evidence type="ECO:0000256" key="3">
    <source>
        <dbReference type="PROSITE-ProRule" id="PRU00284"/>
    </source>
</evidence>
<dbReference type="PROSITE" id="PS50111">
    <property type="entry name" value="CHEMOTAXIS_TRANSDUC_2"/>
    <property type="match status" value="1"/>
</dbReference>
<dbReference type="RefSeq" id="WP_200466199.1">
    <property type="nucleotide sequence ID" value="NZ_JAENRR010000048.1"/>
</dbReference>
<dbReference type="CDD" id="cd06225">
    <property type="entry name" value="HAMP"/>
    <property type="match status" value="1"/>
</dbReference>
<dbReference type="InterPro" id="IPR004090">
    <property type="entry name" value="Chemotax_Me-accpt_rcpt"/>
</dbReference>
<evidence type="ECO:0000256" key="1">
    <source>
        <dbReference type="ARBA" id="ARBA00022500"/>
    </source>
</evidence>
<reference evidence="7 8" key="1">
    <citation type="submission" date="2021-01" db="EMBL/GenBank/DDBJ databases">
        <title>Carboxyliciviraga sp.nov., isolated from coastal sediments.</title>
        <authorList>
            <person name="Lu D."/>
            <person name="Zhang T."/>
        </authorList>
    </citation>
    <scope>NUCLEOTIDE SEQUENCE [LARGE SCALE GENOMIC DNA]</scope>
    <source>
        <strain evidence="7 8">N1Y132</strain>
    </source>
</reference>
<keyword evidence="4" id="KW-0812">Transmembrane</keyword>
<evidence type="ECO:0000259" key="5">
    <source>
        <dbReference type="PROSITE" id="PS50111"/>
    </source>
</evidence>
<evidence type="ECO:0000256" key="2">
    <source>
        <dbReference type="ARBA" id="ARBA00029447"/>
    </source>
</evidence>
<dbReference type="InterPro" id="IPR051310">
    <property type="entry name" value="MCP_chemotaxis"/>
</dbReference>
<dbReference type="PRINTS" id="PR00260">
    <property type="entry name" value="CHEMTRNSDUCR"/>
</dbReference>
<evidence type="ECO:0000313" key="7">
    <source>
        <dbReference type="EMBL" id="MBK3518978.1"/>
    </source>
</evidence>
<dbReference type="Proteomes" id="UP000605676">
    <property type="component" value="Unassembled WGS sequence"/>
</dbReference>
<keyword evidence="8" id="KW-1185">Reference proteome</keyword>
<dbReference type="SUPFAM" id="SSF58104">
    <property type="entry name" value="Methyl-accepting chemotaxis protein (MCP) signaling domain"/>
    <property type="match status" value="1"/>
</dbReference>
<organism evidence="7 8">
    <name type="scientific">Carboxylicivirga marina</name>
    <dbReference type="NCBI Taxonomy" id="2800988"/>
    <lineage>
        <taxon>Bacteria</taxon>
        <taxon>Pseudomonadati</taxon>
        <taxon>Bacteroidota</taxon>
        <taxon>Bacteroidia</taxon>
        <taxon>Marinilabiliales</taxon>
        <taxon>Marinilabiliaceae</taxon>
        <taxon>Carboxylicivirga</taxon>
    </lineage>
</organism>
<feature type="domain" description="HAMP" evidence="6">
    <location>
        <begin position="80"/>
        <end position="133"/>
    </location>
</feature>
<evidence type="ECO:0000259" key="6">
    <source>
        <dbReference type="PROSITE" id="PS50885"/>
    </source>
</evidence>
<name>A0ABS1HMT7_9BACT</name>
<keyword evidence="1" id="KW-0145">Chemotaxis</keyword>
<dbReference type="Pfam" id="PF00015">
    <property type="entry name" value="MCPsignal"/>
    <property type="match status" value="1"/>
</dbReference>
<feature type="domain" description="Methyl-accepting transducer" evidence="5">
    <location>
        <begin position="138"/>
        <end position="353"/>
    </location>
</feature>
<evidence type="ECO:0000256" key="4">
    <source>
        <dbReference type="SAM" id="Phobius"/>
    </source>
</evidence>
<evidence type="ECO:0000313" key="8">
    <source>
        <dbReference type="Proteomes" id="UP000605676"/>
    </source>
</evidence>
<comment type="caution">
    <text evidence="7">The sequence shown here is derived from an EMBL/GenBank/DDBJ whole genome shotgun (WGS) entry which is preliminary data.</text>
</comment>
<dbReference type="InterPro" id="IPR003660">
    <property type="entry name" value="HAMP_dom"/>
</dbReference>